<dbReference type="InterPro" id="IPR018775">
    <property type="entry name" value="RlaP"/>
</dbReference>
<dbReference type="Proteomes" id="UP000658225">
    <property type="component" value="Unassembled WGS sequence"/>
</dbReference>
<name>A0A927MJK4_9BACL</name>
<proteinExistence type="predicted"/>
<gene>
    <name evidence="1" type="ORF">H4683_002685</name>
</gene>
<reference evidence="1" key="1">
    <citation type="submission" date="2020-10" db="EMBL/GenBank/DDBJ databases">
        <title>Genomic Encyclopedia of Type Strains, Phase IV (KMG-IV): sequencing the most valuable type-strain genomes for metagenomic binning, comparative biology and taxonomic classification.</title>
        <authorList>
            <person name="Goeker M."/>
        </authorList>
    </citation>
    <scope>NUCLEOTIDE SEQUENCE</scope>
    <source>
        <strain evidence="1">DSM 13886</strain>
    </source>
</reference>
<organism evidence="1 2">
    <name type="scientific">Sporosarcina limicola</name>
    <dbReference type="NCBI Taxonomy" id="34101"/>
    <lineage>
        <taxon>Bacteria</taxon>
        <taxon>Bacillati</taxon>
        <taxon>Bacillota</taxon>
        <taxon>Bacilli</taxon>
        <taxon>Bacillales</taxon>
        <taxon>Caryophanaceae</taxon>
        <taxon>Sporosarcina</taxon>
    </lineage>
</organism>
<dbReference type="PANTHER" id="PTHR34817:SF2">
    <property type="entry name" value="NUCLEOTIDYLTRANSFERASE"/>
    <property type="match status" value="1"/>
</dbReference>
<accession>A0A927MJK4</accession>
<dbReference type="AlphaFoldDB" id="A0A927MJK4"/>
<dbReference type="EMBL" id="JADBEL010000014">
    <property type="protein sequence ID" value="MBE1555565.1"/>
    <property type="molecule type" value="Genomic_DNA"/>
</dbReference>
<keyword evidence="2" id="KW-1185">Reference proteome</keyword>
<sequence>MRDNISNELKEIEQLETVKILYACESGSRAWGFPSADSDYDVRFLYIHPTDWYISIFDRPDVIERPINDLLDVSGWDLRKALQLLRKSNPSLLEWLQSPIIYDERYPIAQRLRDLAHDSFSPKACMYHYLSMAKSTERLYLKGEQVKIKKYFYVLRPILAAQWIDRYLTMPPMSFDQLVQELVPKGEMFGEIEMLVARKKAGEELDLESKIDCVHNFIGVQFEQLEKRAKEIKPTVINIDGELDDLFRETLRTW</sequence>
<evidence type="ECO:0000313" key="2">
    <source>
        <dbReference type="Proteomes" id="UP000658225"/>
    </source>
</evidence>
<dbReference type="Pfam" id="PF10127">
    <property type="entry name" value="RlaP"/>
    <property type="match status" value="1"/>
</dbReference>
<evidence type="ECO:0000313" key="1">
    <source>
        <dbReference type="EMBL" id="MBE1555565.1"/>
    </source>
</evidence>
<dbReference type="PANTHER" id="PTHR34817">
    <property type="entry name" value="NUCLEOTIDYLTRANSFERASE"/>
    <property type="match status" value="1"/>
</dbReference>
<comment type="caution">
    <text evidence="1">The sequence shown here is derived from an EMBL/GenBank/DDBJ whole genome shotgun (WGS) entry which is preliminary data.</text>
</comment>
<protein>
    <submittedName>
        <fullName evidence="1">Nucleotidyltransferase</fullName>
    </submittedName>
</protein>